<dbReference type="InterPro" id="IPR005940">
    <property type="entry name" value="Anthranilate_Pribosyl_Tfrase"/>
</dbReference>
<dbReference type="InterPro" id="IPR017459">
    <property type="entry name" value="Glycosyl_Trfase_fam3_N_dom"/>
</dbReference>
<dbReference type="GO" id="GO:0005829">
    <property type="term" value="C:cytosol"/>
    <property type="evidence" value="ECO:0007669"/>
    <property type="project" value="TreeGrafter"/>
</dbReference>
<evidence type="ECO:0000256" key="3">
    <source>
        <dbReference type="ARBA" id="ARBA00022676"/>
    </source>
</evidence>
<dbReference type="Gene3D" id="1.20.970.10">
    <property type="entry name" value="Transferase, Pyrimidine Nucleoside Phosphorylase, Chain C"/>
    <property type="match status" value="1"/>
</dbReference>
<comment type="function">
    <text evidence="9">Catalyzes the transfer of the phosphoribosyl group of 5-phosphorylribose-1-pyrophosphate (PRPP) to anthranilate to yield N-(5'-phosphoribosyl)-anthranilate (PRA).</text>
</comment>
<dbReference type="SUPFAM" id="SSF52418">
    <property type="entry name" value="Nucleoside phosphorylase/phosphoribosyltransferase catalytic domain"/>
    <property type="match status" value="1"/>
</dbReference>
<feature type="binding site" evidence="9">
    <location>
        <position position="225"/>
    </location>
    <ligand>
        <name>Mg(2+)</name>
        <dbReference type="ChEBI" id="CHEBI:18420"/>
        <label>2</label>
    </ligand>
</feature>
<evidence type="ECO:0000313" key="13">
    <source>
        <dbReference type="Proteomes" id="UP000245125"/>
    </source>
</evidence>
<dbReference type="InterPro" id="IPR035902">
    <property type="entry name" value="Nuc_phospho_transferase"/>
</dbReference>
<evidence type="ECO:0000256" key="6">
    <source>
        <dbReference type="ARBA" id="ARBA00023141"/>
    </source>
</evidence>
<dbReference type="UniPathway" id="UPA00035">
    <property type="reaction ID" value="UER00041"/>
</dbReference>
<keyword evidence="9" id="KW-0460">Magnesium</keyword>
<feature type="binding site" evidence="9">
    <location>
        <position position="119"/>
    </location>
    <ligand>
        <name>5-phospho-alpha-D-ribose 1-diphosphate</name>
        <dbReference type="ChEBI" id="CHEBI:58017"/>
    </ligand>
</feature>
<feature type="domain" description="Glycosyl transferase family 3" evidence="10">
    <location>
        <begin position="74"/>
        <end position="323"/>
    </location>
</feature>
<keyword evidence="13" id="KW-1185">Reference proteome</keyword>
<dbReference type="InterPro" id="IPR036320">
    <property type="entry name" value="Glycosyl_Trfase_fam3_N_dom_sf"/>
</dbReference>
<keyword evidence="2 9" id="KW-0028">Amino-acid biosynthesis</keyword>
<dbReference type="PANTHER" id="PTHR43285">
    <property type="entry name" value="ANTHRANILATE PHOSPHORIBOSYLTRANSFERASE"/>
    <property type="match status" value="1"/>
</dbReference>
<dbReference type="FunFam" id="3.40.1030.10:FF:000002">
    <property type="entry name" value="Anthranilate phosphoribosyltransferase"/>
    <property type="match status" value="1"/>
</dbReference>
<feature type="binding site" evidence="9">
    <location>
        <position position="91"/>
    </location>
    <ligand>
        <name>Mg(2+)</name>
        <dbReference type="ChEBI" id="CHEBI:18420"/>
        <label>1</label>
    </ligand>
</feature>
<evidence type="ECO:0000256" key="4">
    <source>
        <dbReference type="ARBA" id="ARBA00022679"/>
    </source>
</evidence>
<sequence>MIKEAINMLVGGIDLSESETAECIREIMEGKAADSQIGAFLTALRIKGETVDEITGAAKIMRDKAAHIKAPEGVLDTCGTGGDMSHTFNISTTTAFVVAAAGIPVAKHGNRAVSSKAGSADVLEALGIKIDLPPEKVEKCLFETGFGFLFAPIFHPAMKYAIGPRREMGIRTIFNILGPLTNPANAERQVLGVFSSKLTETLAAVLGNLGAVDAMVVHGEDGLDEITISDGTKASRFVNGSVENMYLAPEDFGLGRGKIADLLGGDKDDNARIAVGILNREKGPKRDVVLLNSAAAIAVSGKVADLRSAFALAVESIDSGKALRKLEEIRKVSNSL</sequence>
<evidence type="ECO:0000256" key="5">
    <source>
        <dbReference type="ARBA" id="ARBA00022822"/>
    </source>
</evidence>
<evidence type="ECO:0000256" key="7">
    <source>
        <dbReference type="ARBA" id="ARBA00052328"/>
    </source>
</evidence>
<dbReference type="EC" id="2.4.2.18" evidence="9"/>
<dbReference type="HAMAP" id="MF_00211">
    <property type="entry name" value="TrpD"/>
    <property type="match status" value="1"/>
</dbReference>
<comment type="similarity">
    <text evidence="9">Belongs to the anthranilate phosphoribosyltransferase family.</text>
</comment>
<keyword evidence="4 9" id="KW-0808">Transferase</keyword>
<gene>
    <name evidence="9 12" type="primary">trpD</name>
    <name evidence="12" type="ORF">NBG4_850010</name>
</gene>
<dbReference type="Proteomes" id="UP000245125">
    <property type="component" value="Unassembled WGS sequence"/>
</dbReference>
<feature type="binding site" evidence="9">
    <location>
        <position position="165"/>
    </location>
    <ligand>
        <name>anthranilate</name>
        <dbReference type="ChEBI" id="CHEBI:16567"/>
        <label>2</label>
    </ligand>
</feature>
<comment type="catalytic activity">
    <reaction evidence="7 9">
        <text>N-(5-phospho-beta-D-ribosyl)anthranilate + diphosphate = 5-phospho-alpha-D-ribose 1-diphosphate + anthranilate</text>
        <dbReference type="Rhea" id="RHEA:11768"/>
        <dbReference type="ChEBI" id="CHEBI:16567"/>
        <dbReference type="ChEBI" id="CHEBI:18277"/>
        <dbReference type="ChEBI" id="CHEBI:33019"/>
        <dbReference type="ChEBI" id="CHEBI:58017"/>
        <dbReference type="EC" id="2.4.2.18"/>
    </reaction>
</comment>
<feature type="binding site" evidence="9">
    <location>
        <begin position="82"/>
        <end position="83"/>
    </location>
    <ligand>
        <name>5-phospho-alpha-D-ribose 1-diphosphate</name>
        <dbReference type="ChEBI" id="CHEBI:58017"/>
    </ligand>
</feature>
<feature type="domain" description="Glycosyl transferase family 3 N-terminal" evidence="11">
    <location>
        <begin position="3"/>
        <end position="65"/>
    </location>
</feature>
<dbReference type="PANTHER" id="PTHR43285:SF2">
    <property type="entry name" value="ANTHRANILATE PHOSPHORIBOSYLTRANSFERASE"/>
    <property type="match status" value="1"/>
</dbReference>
<evidence type="ECO:0000256" key="8">
    <source>
        <dbReference type="ARBA" id="ARBA00061188"/>
    </source>
</evidence>
<keyword evidence="3 9" id="KW-0328">Glycosyltransferase</keyword>
<dbReference type="Pfam" id="PF02885">
    <property type="entry name" value="Glycos_trans_3N"/>
    <property type="match status" value="1"/>
</dbReference>
<feature type="binding site" evidence="9">
    <location>
        <begin position="89"/>
        <end position="92"/>
    </location>
    <ligand>
        <name>5-phospho-alpha-D-ribose 1-diphosphate</name>
        <dbReference type="ChEBI" id="CHEBI:58017"/>
    </ligand>
</feature>
<dbReference type="Pfam" id="PF00591">
    <property type="entry name" value="Glycos_transf_3"/>
    <property type="match status" value="1"/>
</dbReference>
<dbReference type="GO" id="GO:0000162">
    <property type="term" value="P:L-tryptophan biosynthetic process"/>
    <property type="evidence" value="ECO:0007669"/>
    <property type="project" value="UniProtKB-UniRule"/>
</dbReference>
<evidence type="ECO:0000256" key="1">
    <source>
        <dbReference type="ARBA" id="ARBA00004907"/>
    </source>
</evidence>
<accession>A0A2U3QKS4</accession>
<protein>
    <recommendedName>
        <fullName evidence="9">Anthranilate phosphoribosyltransferase</fullName>
        <ecNumber evidence="9">2.4.2.18</ecNumber>
    </recommendedName>
</protein>
<comment type="similarity">
    <text evidence="8">In the C-terminal section; belongs to the anthranilate phosphoribosyltransferase family.</text>
</comment>
<evidence type="ECO:0000259" key="11">
    <source>
        <dbReference type="Pfam" id="PF02885"/>
    </source>
</evidence>
<feature type="binding site" evidence="9">
    <location>
        <position position="79"/>
    </location>
    <ligand>
        <name>anthranilate</name>
        <dbReference type="ChEBI" id="CHEBI:16567"/>
        <label>1</label>
    </ligand>
</feature>
<dbReference type="OrthoDB" id="9806430at2"/>
<comment type="cofactor">
    <cofactor evidence="9">
        <name>Mg(2+)</name>
        <dbReference type="ChEBI" id="CHEBI:18420"/>
    </cofactor>
    <text evidence="9">Binds 2 magnesium ions per monomer.</text>
</comment>
<evidence type="ECO:0000259" key="10">
    <source>
        <dbReference type="Pfam" id="PF00591"/>
    </source>
</evidence>
<proteinExistence type="inferred from homology"/>
<reference evidence="13" key="1">
    <citation type="submission" date="2018-03" db="EMBL/GenBank/DDBJ databases">
        <authorList>
            <person name="Zecchin S."/>
        </authorList>
    </citation>
    <scope>NUCLEOTIDE SEQUENCE [LARGE SCALE GENOMIC DNA]</scope>
</reference>
<feature type="binding site" evidence="9">
    <location>
        <position position="110"/>
    </location>
    <ligand>
        <name>anthranilate</name>
        <dbReference type="ChEBI" id="CHEBI:16567"/>
        <label>1</label>
    </ligand>
</feature>
<dbReference type="NCBIfam" id="TIGR01245">
    <property type="entry name" value="trpD"/>
    <property type="match status" value="1"/>
</dbReference>
<comment type="caution">
    <text evidence="9">Lacks conserved residue(s) required for the propagation of feature annotation.</text>
</comment>
<dbReference type="InterPro" id="IPR000312">
    <property type="entry name" value="Glycosyl_Trfase_fam3"/>
</dbReference>
<name>A0A2U3QKS4_9BACT</name>
<dbReference type="Gene3D" id="3.40.1030.10">
    <property type="entry name" value="Nucleoside phosphorylase/phosphoribosyltransferase catalytic domain"/>
    <property type="match status" value="1"/>
</dbReference>
<comment type="subunit">
    <text evidence="9">Homodimer.</text>
</comment>
<evidence type="ECO:0000313" key="12">
    <source>
        <dbReference type="EMBL" id="SPQ02013.1"/>
    </source>
</evidence>
<comment type="pathway">
    <text evidence="1 9">Amino-acid biosynthesis; L-tryptophan biosynthesis; L-tryptophan from chorismate: step 2/5.</text>
</comment>
<keyword evidence="9" id="KW-0479">Metal-binding</keyword>
<dbReference type="GO" id="GO:0000287">
    <property type="term" value="F:magnesium ion binding"/>
    <property type="evidence" value="ECO:0007669"/>
    <property type="project" value="UniProtKB-UniRule"/>
</dbReference>
<dbReference type="SUPFAM" id="SSF47648">
    <property type="entry name" value="Nucleoside phosphorylase/phosphoribosyltransferase N-terminal domain"/>
    <property type="match status" value="1"/>
</dbReference>
<feature type="binding site" evidence="9">
    <location>
        <begin position="107"/>
        <end position="115"/>
    </location>
    <ligand>
        <name>5-phospho-alpha-D-ribose 1-diphosphate</name>
        <dbReference type="ChEBI" id="CHEBI:58017"/>
    </ligand>
</feature>
<evidence type="ECO:0000256" key="2">
    <source>
        <dbReference type="ARBA" id="ARBA00022605"/>
    </source>
</evidence>
<feature type="binding site" evidence="9">
    <location>
        <position position="224"/>
    </location>
    <ligand>
        <name>Mg(2+)</name>
        <dbReference type="ChEBI" id="CHEBI:18420"/>
        <label>2</label>
    </ligand>
</feature>
<keyword evidence="5 9" id="KW-0822">Tryptophan biosynthesis</keyword>
<keyword evidence="6 9" id="KW-0057">Aromatic amino acid biosynthesis</keyword>
<dbReference type="EMBL" id="OUUY01000136">
    <property type="protein sequence ID" value="SPQ02013.1"/>
    <property type="molecule type" value="Genomic_DNA"/>
</dbReference>
<dbReference type="GO" id="GO:0004048">
    <property type="term" value="F:anthranilate phosphoribosyltransferase activity"/>
    <property type="evidence" value="ECO:0007669"/>
    <property type="project" value="UniProtKB-UniRule"/>
</dbReference>
<dbReference type="AlphaFoldDB" id="A0A2U3QKS4"/>
<organism evidence="12 13">
    <name type="scientific">Candidatus Sulfobium mesophilum</name>
    <dbReference type="NCBI Taxonomy" id="2016548"/>
    <lineage>
        <taxon>Bacteria</taxon>
        <taxon>Pseudomonadati</taxon>
        <taxon>Nitrospirota</taxon>
        <taxon>Nitrospiria</taxon>
        <taxon>Nitrospirales</taxon>
        <taxon>Nitrospiraceae</taxon>
        <taxon>Candidatus Sulfobium</taxon>
    </lineage>
</organism>
<feature type="binding site" evidence="9">
    <location>
        <position position="79"/>
    </location>
    <ligand>
        <name>5-phospho-alpha-D-ribose 1-diphosphate</name>
        <dbReference type="ChEBI" id="CHEBI:58017"/>
    </ligand>
</feature>
<feature type="binding site" evidence="9">
    <location>
        <position position="225"/>
    </location>
    <ligand>
        <name>Mg(2+)</name>
        <dbReference type="ChEBI" id="CHEBI:18420"/>
        <label>1</label>
    </ligand>
</feature>
<feature type="binding site" evidence="9">
    <location>
        <position position="87"/>
    </location>
    <ligand>
        <name>5-phospho-alpha-D-ribose 1-diphosphate</name>
        <dbReference type="ChEBI" id="CHEBI:58017"/>
    </ligand>
</feature>
<evidence type="ECO:0000256" key="9">
    <source>
        <dbReference type="HAMAP-Rule" id="MF_00211"/>
    </source>
</evidence>